<dbReference type="OMA" id="RPYWIET"/>
<protein>
    <recommendedName>
        <fullName evidence="3">NmrA-like domain-containing protein</fullName>
    </recommendedName>
</protein>
<keyword evidence="2" id="KW-0521">NADP</keyword>
<dbReference type="Gene3D" id="3.90.25.10">
    <property type="entry name" value="UDP-galactose 4-epimerase, domain 1"/>
    <property type="match status" value="1"/>
</dbReference>
<dbReference type="PANTHER" id="PTHR42748">
    <property type="entry name" value="NITROGEN METABOLITE REPRESSION PROTEIN NMRA FAMILY MEMBER"/>
    <property type="match status" value="1"/>
</dbReference>
<evidence type="ECO:0000259" key="3">
    <source>
        <dbReference type="Pfam" id="PF05368"/>
    </source>
</evidence>
<accession>A0A0G0AMF4</accession>
<dbReference type="InterPro" id="IPR051164">
    <property type="entry name" value="NmrA-like_oxidored"/>
</dbReference>
<dbReference type="Gene3D" id="3.40.50.720">
    <property type="entry name" value="NAD(P)-binding Rossmann-like Domain"/>
    <property type="match status" value="1"/>
</dbReference>
<evidence type="ECO:0000256" key="1">
    <source>
        <dbReference type="ARBA" id="ARBA00006328"/>
    </source>
</evidence>
<organism evidence="4 5">
    <name type="scientific">Trichoderma harzianum</name>
    <name type="common">Hypocrea lixii</name>
    <dbReference type="NCBI Taxonomy" id="5544"/>
    <lineage>
        <taxon>Eukaryota</taxon>
        <taxon>Fungi</taxon>
        <taxon>Dikarya</taxon>
        <taxon>Ascomycota</taxon>
        <taxon>Pezizomycotina</taxon>
        <taxon>Sordariomycetes</taxon>
        <taxon>Hypocreomycetidae</taxon>
        <taxon>Hypocreales</taxon>
        <taxon>Hypocreaceae</taxon>
        <taxon>Trichoderma</taxon>
    </lineage>
</organism>
<dbReference type="OrthoDB" id="300709at2759"/>
<dbReference type="SUPFAM" id="SSF51735">
    <property type="entry name" value="NAD(P)-binding Rossmann-fold domains"/>
    <property type="match status" value="1"/>
</dbReference>
<dbReference type="Pfam" id="PF05368">
    <property type="entry name" value="NmrA"/>
    <property type="match status" value="1"/>
</dbReference>
<dbReference type="AlphaFoldDB" id="A0A0G0AMF4"/>
<comment type="caution">
    <text evidence="4">The sequence shown here is derived from an EMBL/GenBank/DDBJ whole genome shotgun (WGS) entry which is preliminary data.</text>
</comment>
<dbReference type="InterPro" id="IPR036291">
    <property type="entry name" value="NAD(P)-bd_dom_sf"/>
</dbReference>
<sequence>MTKIATVVGATGNQGAAVIDALKKHGGYKIRGLTRRPESDAAVALKKQGVEVVRADVNDYASLVSAFAGSHFIFGVTDFFELFATSKDADKAMDTEIQQGKNLANAAEATPTLEHYVWSNLPGALVKSGGKMKVPHYDSKDIVAQYIRTKKDLLSKTTFMLIGWYSLNFTFPYFRPTLLESAGKYVLVGNFDPSKINYPTIGDIKRNLVPFIGAILDKPEMKKGAMVVASIGTFNVLDMLQKLARARGKEFDFIETSSETYYKLFPLWAEEGSLMMQYMQTFGDQAWTDATYPMVLPDELSVHTGSIVSLDDSLDALEI</sequence>
<comment type="similarity">
    <text evidence="1">Belongs to the NmrA-type oxidoreductase family.</text>
</comment>
<name>A0A0G0AMF4_TRIHA</name>
<dbReference type="CDD" id="cd05251">
    <property type="entry name" value="NmrA_like_SDR_a"/>
    <property type="match status" value="1"/>
</dbReference>
<feature type="domain" description="NmrA-like" evidence="3">
    <location>
        <begin position="2"/>
        <end position="285"/>
    </location>
</feature>
<dbReference type="PANTHER" id="PTHR42748:SF28">
    <property type="entry name" value="NMRA-LIKE DOMAIN-CONTAINING PROTEIN"/>
    <property type="match status" value="1"/>
</dbReference>
<dbReference type="EMBL" id="JOKZ01000041">
    <property type="protein sequence ID" value="KKP05774.1"/>
    <property type="molecule type" value="Genomic_DNA"/>
</dbReference>
<evidence type="ECO:0000313" key="5">
    <source>
        <dbReference type="Proteomes" id="UP000034112"/>
    </source>
</evidence>
<proteinExistence type="inferred from homology"/>
<dbReference type="GO" id="GO:0005634">
    <property type="term" value="C:nucleus"/>
    <property type="evidence" value="ECO:0007669"/>
    <property type="project" value="TreeGrafter"/>
</dbReference>
<dbReference type="InterPro" id="IPR008030">
    <property type="entry name" value="NmrA-like"/>
</dbReference>
<reference evidence="5" key="1">
    <citation type="journal article" date="2015" name="Genome Announc.">
        <title>Draft whole-genome sequence of the biocontrol agent Trichoderma harzianum T6776.</title>
        <authorList>
            <person name="Baroncelli R."/>
            <person name="Piaggeschi G."/>
            <person name="Fiorini L."/>
            <person name="Bertolini E."/>
            <person name="Zapparata A."/>
            <person name="Pe M.E."/>
            <person name="Sarrocco S."/>
            <person name="Vannacci G."/>
        </authorList>
    </citation>
    <scope>NUCLEOTIDE SEQUENCE [LARGE SCALE GENOMIC DNA]</scope>
    <source>
        <strain evidence="5">T6776</strain>
    </source>
</reference>
<evidence type="ECO:0000256" key="2">
    <source>
        <dbReference type="ARBA" id="ARBA00022857"/>
    </source>
</evidence>
<dbReference type="Proteomes" id="UP000034112">
    <property type="component" value="Unassembled WGS sequence"/>
</dbReference>
<gene>
    <name evidence="4" type="ORF">THAR02_02148</name>
</gene>
<evidence type="ECO:0000313" key="4">
    <source>
        <dbReference type="EMBL" id="KKP05774.1"/>
    </source>
</evidence>